<accession>A0ACB8Y850</accession>
<gene>
    <name evidence="1" type="ORF">L6452_35736</name>
</gene>
<reference evidence="1 2" key="2">
    <citation type="journal article" date="2022" name="Mol. Ecol. Resour.">
        <title>The genomes of chicory, endive, great burdock and yacon provide insights into Asteraceae paleo-polyploidization history and plant inulin production.</title>
        <authorList>
            <person name="Fan W."/>
            <person name="Wang S."/>
            <person name="Wang H."/>
            <person name="Wang A."/>
            <person name="Jiang F."/>
            <person name="Liu H."/>
            <person name="Zhao H."/>
            <person name="Xu D."/>
            <person name="Zhang Y."/>
        </authorList>
    </citation>
    <scope>NUCLEOTIDE SEQUENCE [LARGE SCALE GENOMIC DNA]</scope>
    <source>
        <strain evidence="2">cv. Niubang</strain>
    </source>
</reference>
<sequence>MFQREMEQRNGYVKLSEGFDLQKVNCQKELHGYVKLFGVDPVLAKSQKLIKIIERVFLQGYPNRDGEDDYMESLGSYLSSVKRGRENGEGNMHDLVLESRSCSLRDDDPNR</sequence>
<reference evidence="2" key="1">
    <citation type="journal article" date="2022" name="Mol. Ecol. Resour.">
        <title>The genomes of chicory, endive, great burdock and yacon provide insights into Asteraceae palaeo-polyploidization history and plant inulin production.</title>
        <authorList>
            <person name="Fan W."/>
            <person name="Wang S."/>
            <person name="Wang H."/>
            <person name="Wang A."/>
            <person name="Jiang F."/>
            <person name="Liu H."/>
            <person name="Zhao H."/>
            <person name="Xu D."/>
            <person name="Zhang Y."/>
        </authorList>
    </citation>
    <scope>NUCLEOTIDE SEQUENCE [LARGE SCALE GENOMIC DNA]</scope>
    <source>
        <strain evidence="2">cv. Niubang</strain>
    </source>
</reference>
<organism evidence="1 2">
    <name type="scientific">Arctium lappa</name>
    <name type="common">Greater burdock</name>
    <name type="synonym">Lappa major</name>
    <dbReference type="NCBI Taxonomy" id="4217"/>
    <lineage>
        <taxon>Eukaryota</taxon>
        <taxon>Viridiplantae</taxon>
        <taxon>Streptophyta</taxon>
        <taxon>Embryophyta</taxon>
        <taxon>Tracheophyta</taxon>
        <taxon>Spermatophyta</taxon>
        <taxon>Magnoliopsida</taxon>
        <taxon>eudicotyledons</taxon>
        <taxon>Gunneridae</taxon>
        <taxon>Pentapetalae</taxon>
        <taxon>asterids</taxon>
        <taxon>campanulids</taxon>
        <taxon>Asterales</taxon>
        <taxon>Asteraceae</taxon>
        <taxon>Carduoideae</taxon>
        <taxon>Cardueae</taxon>
        <taxon>Arctiinae</taxon>
        <taxon>Arctium</taxon>
    </lineage>
</organism>
<proteinExistence type="predicted"/>
<evidence type="ECO:0000313" key="2">
    <source>
        <dbReference type="Proteomes" id="UP001055879"/>
    </source>
</evidence>
<name>A0ACB8Y850_ARCLA</name>
<comment type="caution">
    <text evidence="1">The sequence shown here is derived from an EMBL/GenBank/DDBJ whole genome shotgun (WGS) entry which is preliminary data.</text>
</comment>
<dbReference type="Proteomes" id="UP001055879">
    <property type="component" value="Linkage Group LG13"/>
</dbReference>
<evidence type="ECO:0000313" key="1">
    <source>
        <dbReference type="EMBL" id="KAI3680956.1"/>
    </source>
</evidence>
<keyword evidence="2" id="KW-1185">Reference proteome</keyword>
<dbReference type="EMBL" id="CM042059">
    <property type="protein sequence ID" value="KAI3680956.1"/>
    <property type="molecule type" value="Genomic_DNA"/>
</dbReference>
<protein>
    <submittedName>
        <fullName evidence="1">Uncharacterized protein</fullName>
    </submittedName>
</protein>